<organism evidence="1 2">
    <name type="scientific">Enterocloster clostridioformis</name>
    <dbReference type="NCBI Taxonomy" id="1531"/>
    <lineage>
        <taxon>Bacteria</taxon>
        <taxon>Bacillati</taxon>
        <taxon>Bacillota</taxon>
        <taxon>Clostridia</taxon>
        <taxon>Lachnospirales</taxon>
        <taxon>Lachnospiraceae</taxon>
        <taxon>Enterocloster</taxon>
    </lineage>
</organism>
<reference evidence="1 2" key="1">
    <citation type="submission" date="2016-10" db="EMBL/GenBank/DDBJ databases">
        <authorList>
            <person name="Varghese N."/>
            <person name="Submissions S."/>
        </authorList>
    </citation>
    <scope>NUCLEOTIDE SEQUENCE [LARGE SCALE GENOMIC DNA]</scope>
    <source>
        <strain evidence="1 2">NLAE-zl-C196</strain>
    </source>
</reference>
<dbReference type="Pfam" id="PF14202">
    <property type="entry name" value="TnpW"/>
    <property type="match status" value="1"/>
</dbReference>
<proteinExistence type="predicted"/>
<dbReference type="AlphaFoldDB" id="A0A1I0I7E7"/>
<gene>
    <name evidence="1" type="ORF">SAMN05216521_10357</name>
</gene>
<dbReference type="RefSeq" id="WP_074663222.1">
    <property type="nucleotide sequence ID" value="NZ_FOIO01000035.1"/>
</dbReference>
<name>A0A1I0I7E7_9FIRM</name>
<evidence type="ECO:0000313" key="2">
    <source>
        <dbReference type="Proteomes" id="UP000182121"/>
    </source>
</evidence>
<dbReference type="EMBL" id="FOIO01000035">
    <property type="protein sequence ID" value="SET91847.1"/>
    <property type="molecule type" value="Genomic_DNA"/>
</dbReference>
<protein>
    <submittedName>
        <fullName evidence="1">Transposon-encoded protein TnpW</fullName>
    </submittedName>
</protein>
<comment type="caution">
    <text evidence="1">The sequence shown here is derived from an EMBL/GenBank/DDBJ whole genome shotgun (WGS) entry which is preliminary data.</text>
</comment>
<dbReference type="Proteomes" id="UP000182121">
    <property type="component" value="Unassembled WGS sequence"/>
</dbReference>
<sequence>MADNKQITRTNPRRPDCVTEIRMGNSVLVVSGFFKQGSSETAADKMAKVLQAEAATQKPAI</sequence>
<evidence type="ECO:0000313" key="1">
    <source>
        <dbReference type="EMBL" id="SET91847.1"/>
    </source>
</evidence>
<accession>A0A1I0I7E7</accession>
<dbReference type="InterPro" id="IPR026990">
    <property type="entry name" value="TnpW"/>
</dbReference>